<dbReference type="GO" id="GO:0005525">
    <property type="term" value="F:GTP binding"/>
    <property type="evidence" value="ECO:0007669"/>
    <property type="project" value="UniProtKB-KW"/>
</dbReference>
<dbReference type="KEGG" id="yli:2909816"/>
<dbReference type="eggNOG" id="KOG1424">
    <property type="taxonomic scope" value="Eukaryota"/>
</dbReference>
<keyword evidence="3" id="KW-0547">Nucleotide-binding</keyword>
<dbReference type="InterPro" id="IPR027417">
    <property type="entry name" value="P-loop_NTPase"/>
</dbReference>
<dbReference type="GeneID" id="2909816"/>
<evidence type="ECO:0000256" key="2">
    <source>
        <dbReference type="ARBA" id="ARBA00022490"/>
    </source>
</evidence>
<dbReference type="InterPro" id="IPR006073">
    <property type="entry name" value="GTP-bd"/>
</dbReference>
<dbReference type="Proteomes" id="UP000256601">
    <property type="component" value="Unassembled WGS sequence"/>
</dbReference>
<feature type="region of interest" description="Disordered" evidence="6">
    <location>
        <begin position="279"/>
        <end position="363"/>
    </location>
</feature>
<dbReference type="PANTHER" id="PTHR45709">
    <property type="entry name" value="LARGE SUBUNIT GTPASE 1 HOMOLOG-RELATED"/>
    <property type="match status" value="1"/>
</dbReference>
<organism evidence="8 10">
    <name type="scientific">Yarrowia lipolytica</name>
    <name type="common">Candida lipolytica</name>
    <dbReference type="NCBI Taxonomy" id="4952"/>
    <lineage>
        <taxon>Eukaryota</taxon>
        <taxon>Fungi</taxon>
        <taxon>Dikarya</taxon>
        <taxon>Ascomycota</taxon>
        <taxon>Saccharomycotina</taxon>
        <taxon>Dipodascomycetes</taxon>
        <taxon>Dipodascales</taxon>
        <taxon>Dipodascales incertae sedis</taxon>
        <taxon>Yarrowia</taxon>
    </lineage>
</organism>
<evidence type="ECO:0000256" key="5">
    <source>
        <dbReference type="ARBA" id="ARBA00023134"/>
    </source>
</evidence>
<dbReference type="InterPro" id="IPR030378">
    <property type="entry name" value="G_CP_dom"/>
</dbReference>
<keyword evidence="5" id="KW-0342">GTP-binding</keyword>
<evidence type="ECO:0000313" key="9">
    <source>
        <dbReference type="EMBL" id="RDW27113.1"/>
    </source>
</evidence>
<dbReference type="EMBL" id="CP017555">
    <property type="protein sequence ID" value="AOW03231.1"/>
    <property type="molecule type" value="Genomic_DNA"/>
</dbReference>
<feature type="domain" description="CP-type G" evidence="7">
    <location>
        <begin position="189"/>
        <end position="463"/>
    </location>
</feature>
<protein>
    <recommendedName>
        <fullName evidence="7">CP-type G domain-containing protein</fullName>
    </recommendedName>
</protein>
<evidence type="ECO:0000256" key="6">
    <source>
        <dbReference type="SAM" id="MobiDB-lite"/>
    </source>
</evidence>
<comment type="subcellular location">
    <subcellularLocation>
        <location evidence="1">Cytoplasm</location>
    </subcellularLocation>
</comment>
<evidence type="ECO:0000259" key="7">
    <source>
        <dbReference type="PROSITE" id="PS51721"/>
    </source>
</evidence>
<dbReference type="Pfam" id="PF01926">
    <property type="entry name" value="MMR_HSR1"/>
    <property type="match status" value="1"/>
</dbReference>
<sequence length="708" mass="79259">MNKTPLHSDVVKPKGPPSGPKPQYHKKKTPNNTGLGKTLMNRKAKEGRVYVTDSGETRYTTEENKEAGWVKLRSVTQEKALDEFLATAELADTDFTAERRAHTTIINTHDNSNPYLLTKAEAEKLREKQLENAGKLTVPRRPVWTEDTTSTQLDREEKEAFLRWRRSLAELQENQDLLLTPFERNIEVWRQLWRVCERSDLVVQIVDGRNPLQFRSEDLELYVKEIDPRKRNLLLVNKADLMTEEQRQIWADYFKKHGIRYAFFSAAKAKEELEALEAREEAQATKKPAKKPVKNDDSDDEVSALERELAQFVPKEESEDEDEEEDEEDEEDDVEPSVTEIQEAVPANAHEEAKATDESKPDTENMHYSVMATPTSILSVDQLEQLFLAEAPAPMQPAPAGQEPRLNIGLVGYPNVGKSSTINALVGSNKVSVSATPGKTKHFQTILLSPKVMLCDCPGLVFPNFGNTNGELVCNGVLPIDQLREFTGPATLVSRRVPKYFLESVYGIKIYTRPVDEGGLGYPTATEFLVAYAKARGYMRGASQGNPDESRAARYVLKDYVNGKLLYCHPPPDYREDLDDEDAGILFNKGLYTLNQLPPSRQKQLLDAAVHSGIAREDFDLERDIDKLSFSQHATGAGGFGGKGFSSLGEHLDADYFGKNSSGGNMSTPFHQRGAAQGTKKHFKGKKVKARNARSTNDNYGGTYGDII</sequence>
<feature type="compositionally biased region" description="Basic and acidic residues" evidence="6">
    <location>
        <begin position="349"/>
        <end position="363"/>
    </location>
</feature>
<dbReference type="OMA" id="VNKADMM"/>
<dbReference type="SUPFAM" id="SSF52540">
    <property type="entry name" value="P-loop containing nucleoside triphosphate hydrolases"/>
    <property type="match status" value="1"/>
</dbReference>
<accession>A0A1D8NC75</accession>
<dbReference type="CDD" id="cd01857">
    <property type="entry name" value="HSR1_MMR1"/>
    <property type="match status" value="1"/>
</dbReference>
<feature type="region of interest" description="Disordered" evidence="6">
    <location>
        <begin position="1"/>
        <end position="38"/>
    </location>
</feature>
<keyword evidence="2" id="KW-0963">Cytoplasm</keyword>
<evidence type="ECO:0000313" key="10">
    <source>
        <dbReference type="Proteomes" id="UP000182444"/>
    </source>
</evidence>
<feature type="compositionally biased region" description="Basic residues" evidence="6">
    <location>
        <begin position="679"/>
        <end position="692"/>
    </location>
</feature>
<dbReference type="InterPro" id="IPR043358">
    <property type="entry name" value="GNL1-like"/>
</dbReference>
<gene>
    <name evidence="9" type="ORF">B0I71DRAFT_129682</name>
    <name evidence="8" type="ORF">YALI1_C30287g</name>
</gene>
<reference evidence="8 10" key="1">
    <citation type="journal article" date="2016" name="PLoS ONE">
        <title>Sequence Assembly of Yarrowia lipolytica Strain W29/CLIB89 Shows Transposable Element Diversity.</title>
        <authorList>
            <person name="Magnan C."/>
            <person name="Yu J."/>
            <person name="Chang I."/>
            <person name="Jahn E."/>
            <person name="Kanomata Y."/>
            <person name="Wu J."/>
            <person name="Zeller M."/>
            <person name="Oakes M."/>
            <person name="Baldi P."/>
            <person name="Sandmeyer S."/>
        </authorList>
    </citation>
    <scope>NUCLEOTIDE SEQUENCE [LARGE SCALE GENOMIC DNA]</scope>
    <source>
        <strain evidence="8">CLIB89</strain>
        <strain evidence="10">CLIB89(W29)</strain>
    </source>
</reference>
<dbReference type="GO" id="GO:0000027">
    <property type="term" value="P:ribosomal large subunit assembly"/>
    <property type="evidence" value="ECO:0007669"/>
    <property type="project" value="EnsemblFungi"/>
</dbReference>
<evidence type="ECO:0000313" key="11">
    <source>
        <dbReference type="Proteomes" id="UP000256601"/>
    </source>
</evidence>
<dbReference type="Gene3D" id="3.40.50.300">
    <property type="entry name" value="P-loop containing nucleotide triphosphate hydrolases"/>
    <property type="match status" value="1"/>
</dbReference>
<name>A0A1D8NC75_YARLL</name>
<evidence type="ECO:0000256" key="1">
    <source>
        <dbReference type="ARBA" id="ARBA00004496"/>
    </source>
</evidence>
<dbReference type="GO" id="GO:0022625">
    <property type="term" value="C:cytosolic large ribosomal subunit"/>
    <property type="evidence" value="ECO:0007669"/>
    <property type="project" value="EnsemblFungi"/>
</dbReference>
<reference evidence="9 11" key="2">
    <citation type="submission" date="2018-07" db="EMBL/GenBank/DDBJ databases">
        <title>Draft Genome Assemblies for Five Robust Yarrowia lipolytica Strains Exhibiting High Lipid Production and Pentose Sugar Utilization and Sugar Alcohol Secretion from Undetoxified Lignocellulosic Biomass Hydrolysates.</title>
        <authorList>
            <consortium name="DOE Joint Genome Institute"/>
            <person name="Walker C."/>
            <person name="Ryu S."/>
            <person name="Na H."/>
            <person name="Zane M."/>
            <person name="LaButti K."/>
            <person name="Lipzen A."/>
            <person name="Haridas S."/>
            <person name="Barry K."/>
            <person name="Grigoriev I.V."/>
            <person name="Quarterman J."/>
            <person name="Slininger P."/>
            <person name="Dien B."/>
            <person name="Trinh C.T."/>
        </authorList>
    </citation>
    <scope>NUCLEOTIDE SEQUENCE [LARGE SCALE GENOMIC DNA]</scope>
    <source>
        <strain evidence="9 11">YB392</strain>
    </source>
</reference>
<dbReference type="GO" id="GO:0003924">
    <property type="term" value="F:GTPase activity"/>
    <property type="evidence" value="ECO:0007669"/>
    <property type="project" value="InterPro"/>
</dbReference>
<evidence type="ECO:0000313" key="8">
    <source>
        <dbReference type="EMBL" id="AOW03231.1"/>
    </source>
</evidence>
<dbReference type="VEuPathDB" id="FungiDB:YALI0_C21956g"/>
<feature type="region of interest" description="Disordered" evidence="6">
    <location>
        <begin position="672"/>
        <end position="696"/>
    </location>
</feature>
<evidence type="ECO:0000256" key="4">
    <source>
        <dbReference type="ARBA" id="ARBA00022801"/>
    </source>
</evidence>
<feature type="compositionally biased region" description="Acidic residues" evidence="6">
    <location>
        <begin position="317"/>
        <end position="335"/>
    </location>
</feature>
<dbReference type="Proteomes" id="UP000182444">
    <property type="component" value="Chromosome 1C"/>
</dbReference>
<dbReference type="EMBL" id="KZ858968">
    <property type="protein sequence ID" value="RDW27113.1"/>
    <property type="molecule type" value="Genomic_DNA"/>
</dbReference>
<keyword evidence="4" id="KW-0378">Hydrolase</keyword>
<evidence type="ECO:0000256" key="3">
    <source>
        <dbReference type="ARBA" id="ARBA00022741"/>
    </source>
</evidence>
<dbReference type="PROSITE" id="PS51721">
    <property type="entry name" value="G_CP"/>
    <property type="match status" value="1"/>
</dbReference>
<dbReference type="GO" id="GO:0000054">
    <property type="term" value="P:ribosomal subunit export from nucleus"/>
    <property type="evidence" value="ECO:0007669"/>
    <property type="project" value="EnsemblFungi"/>
</dbReference>
<proteinExistence type="predicted"/>
<dbReference type="PANTHER" id="PTHR45709:SF2">
    <property type="entry name" value="LARGE SUBUNIT GTPASE 1 HOMOLOG"/>
    <property type="match status" value="1"/>
</dbReference>
<dbReference type="VEuPathDB" id="FungiDB:YALI1_C30287g"/>
<dbReference type="AlphaFoldDB" id="A0A1D8NC75"/>
<dbReference type="FunFam" id="3.40.50.300:FF:001151">
    <property type="entry name" value="Large subunit GTPase 1"/>
    <property type="match status" value="1"/>
</dbReference>